<evidence type="ECO:0000313" key="1">
    <source>
        <dbReference type="EMBL" id="MDP9843525.1"/>
    </source>
</evidence>
<sequence>MNFFFTIDPEGRTVSLREATNAFPGYEAYAKVDGDPSVVLFRHRHSLDPASGLPGGADQLISAAVDV</sequence>
<name>A0ABT9Q9U6_9ACTN</name>
<comment type="caution">
    <text evidence="1">The sequence shown here is derived from an EMBL/GenBank/DDBJ whole genome shotgun (WGS) entry which is preliminary data.</text>
</comment>
<keyword evidence="2" id="KW-1185">Reference proteome</keyword>
<accession>A0ABT9Q9U6</accession>
<dbReference type="Proteomes" id="UP001225356">
    <property type="component" value="Unassembled WGS sequence"/>
</dbReference>
<organism evidence="1 2">
    <name type="scientific">Streptosporangium lutulentum</name>
    <dbReference type="NCBI Taxonomy" id="1461250"/>
    <lineage>
        <taxon>Bacteria</taxon>
        <taxon>Bacillati</taxon>
        <taxon>Actinomycetota</taxon>
        <taxon>Actinomycetes</taxon>
        <taxon>Streptosporangiales</taxon>
        <taxon>Streptosporangiaceae</taxon>
        <taxon>Streptosporangium</taxon>
    </lineage>
</organism>
<proteinExistence type="predicted"/>
<evidence type="ECO:0000313" key="2">
    <source>
        <dbReference type="Proteomes" id="UP001225356"/>
    </source>
</evidence>
<reference evidence="1 2" key="1">
    <citation type="submission" date="2023-07" db="EMBL/GenBank/DDBJ databases">
        <title>Sequencing the genomes of 1000 actinobacteria strains.</title>
        <authorList>
            <person name="Klenk H.-P."/>
        </authorList>
    </citation>
    <scope>NUCLEOTIDE SEQUENCE [LARGE SCALE GENOMIC DNA]</scope>
    <source>
        <strain evidence="1 2">DSM 46740</strain>
    </source>
</reference>
<gene>
    <name evidence="1" type="ORF">J2853_002736</name>
</gene>
<dbReference type="EMBL" id="JAUSQU010000001">
    <property type="protein sequence ID" value="MDP9843525.1"/>
    <property type="molecule type" value="Genomic_DNA"/>
</dbReference>
<dbReference type="RefSeq" id="WP_307557771.1">
    <property type="nucleotide sequence ID" value="NZ_JAUSQU010000001.1"/>
</dbReference>
<protein>
    <submittedName>
        <fullName evidence="1">Uncharacterized protein</fullName>
    </submittedName>
</protein>